<dbReference type="InterPro" id="IPR005149">
    <property type="entry name" value="Tscrpt_reg_PadR_N"/>
</dbReference>
<dbReference type="Pfam" id="PF03551">
    <property type="entry name" value="PadR"/>
    <property type="match status" value="1"/>
</dbReference>
<dbReference type="RefSeq" id="WP_317490211.1">
    <property type="nucleotide sequence ID" value="NZ_CP136051.1"/>
</dbReference>
<dbReference type="Gene3D" id="1.10.10.10">
    <property type="entry name" value="Winged helix-like DNA-binding domain superfamily/Winged helix DNA-binding domain"/>
    <property type="match status" value="1"/>
</dbReference>
<accession>A0ABZ0IT13</accession>
<sequence>MEKEYIGELEELVLLLIVMLKEDAYGLAIRKALKEQASRTVTIGAVHGTVNRLESKGFIESRLGGATEERGGRHKRIFSLTASGKKVLERSRDVKVNLWMQIPELAINKLG</sequence>
<organism evidence="2 3">
    <name type="scientific">Imperialibacter roseus</name>
    <dbReference type="NCBI Taxonomy" id="1324217"/>
    <lineage>
        <taxon>Bacteria</taxon>
        <taxon>Pseudomonadati</taxon>
        <taxon>Bacteroidota</taxon>
        <taxon>Cytophagia</taxon>
        <taxon>Cytophagales</taxon>
        <taxon>Flammeovirgaceae</taxon>
        <taxon>Imperialibacter</taxon>
    </lineage>
</organism>
<name>A0ABZ0IT13_9BACT</name>
<feature type="domain" description="Transcription regulator PadR N-terminal" evidence="1">
    <location>
        <begin position="16"/>
        <end position="89"/>
    </location>
</feature>
<evidence type="ECO:0000313" key="2">
    <source>
        <dbReference type="EMBL" id="WOK07535.1"/>
    </source>
</evidence>
<evidence type="ECO:0000259" key="1">
    <source>
        <dbReference type="Pfam" id="PF03551"/>
    </source>
</evidence>
<evidence type="ECO:0000313" key="3">
    <source>
        <dbReference type="Proteomes" id="UP001302349"/>
    </source>
</evidence>
<dbReference type="InterPro" id="IPR052509">
    <property type="entry name" value="Metal_resp_DNA-bind_regulator"/>
</dbReference>
<protein>
    <submittedName>
        <fullName evidence="2">PadR family transcriptional regulator</fullName>
    </submittedName>
</protein>
<dbReference type="Proteomes" id="UP001302349">
    <property type="component" value="Chromosome"/>
</dbReference>
<gene>
    <name evidence="2" type="ORF">RT717_02730</name>
</gene>
<proteinExistence type="predicted"/>
<dbReference type="EMBL" id="CP136051">
    <property type="protein sequence ID" value="WOK07535.1"/>
    <property type="molecule type" value="Genomic_DNA"/>
</dbReference>
<dbReference type="SUPFAM" id="SSF46785">
    <property type="entry name" value="Winged helix' DNA-binding domain"/>
    <property type="match status" value="1"/>
</dbReference>
<dbReference type="PANTHER" id="PTHR33169">
    <property type="entry name" value="PADR-FAMILY TRANSCRIPTIONAL REGULATOR"/>
    <property type="match status" value="1"/>
</dbReference>
<dbReference type="InterPro" id="IPR036388">
    <property type="entry name" value="WH-like_DNA-bd_sf"/>
</dbReference>
<reference evidence="2 3" key="1">
    <citation type="journal article" date="2023" name="Microbiol. Resour. Announc.">
        <title>Complete Genome Sequence of Imperialibacter roseus strain P4T.</title>
        <authorList>
            <person name="Tizabi D.R."/>
            <person name="Bachvaroff T."/>
            <person name="Hill R.T."/>
        </authorList>
    </citation>
    <scope>NUCLEOTIDE SEQUENCE [LARGE SCALE GENOMIC DNA]</scope>
    <source>
        <strain evidence="2 3">P4T</strain>
    </source>
</reference>
<dbReference type="InterPro" id="IPR036390">
    <property type="entry name" value="WH_DNA-bd_sf"/>
</dbReference>
<dbReference type="PANTHER" id="PTHR33169:SF14">
    <property type="entry name" value="TRANSCRIPTIONAL REGULATOR RV3488"/>
    <property type="match status" value="1"/>
</dbReference>
<keyword evidence="3" id="KW-1185">Reference proteome</keyword>